<feature type="transmembrane region" description="Helical" evidence="13">
    <location>
        <begin position="40"/>
        <end position="56"/>
    </location>
</feature>
<evidence type="ECO:0000256" key="5">
    <source>
        <dbReference type="ARBA" id="ARBA00022679"/>
    </source>
</evidence>
<dbReference type="CDD" id="cd00082">
    <property type="entry name" value="HisKA"/>
    <property type="match status" value="1"/>
</dbReference>
<dbReference type="Gene3D" id="3.30.450.40">
    <property type="match status" value="1"/>
</dbReference>
<dbReference type="Pfam" id="PF02518">
    <property type="entry name" value="HATPase_c"/>
    <property type="match status" value="1"/>
</dbReference>
<keyword evidence="10 13" id="KW-1133">Transmembrane helix</keyword>
<dbReference type="InterPro" id="IPR036097">
    <property type="entry name" value="HisK_dim/P_sf"/>
</dbReference>
<dbReference type="SMART" id="SM00388">
    <property type="entry name" value="HisKA"/>
    <property type="match status" value="1"/>
</dbReference>
<evidence type="ECO:0000256" key="8">
    <source>
        <dbReference type="ARBA" id="ARBA00022777"/>
    </source>
</evidence>
<dbReference type="InterPro" id="IPR052023">
    <property type="entry name" value="Histidine_kinase_KdpD"/>
</dbReference>
<evidence type="ECO:0000259" key="14">
    <source>
        <dbReference type="PROSITE" id="PS50109"/>
    </source>
</evidence>
<dbReference type="Proteomes" id="UP000008332">
    <property type="component" value="Chromosome"/>
</dbReference>
<keyword evidence="12 13" id="KW-0472">Membrane</keyword>
<dbReference type="InterPro" id="IPR004358">
    <property type="entry name" value="Sig_transdc_His_kin-like_C"/>
</dbReference>
<dbReference type="InterPro" id="IPR003661">
    <property type="entry name" value="HisK_dim/P_dom"/>
</dbReference>
<evidence type="ECO:0000256" key="3">
    <source>
        <dbReference type="ARBA" id="ARBA00012438"/>
    </source>
</evidence>
<dbReference type="GO" id="GO:0000155">
    <property type="term" value="F:phosphorelay sensor kinase activity"/>
    <property type="evidence" value="ECO:0007669"/>
    <property type="project" value="InterPro"/>
</dbReference>
<dbReference type="InterPro" id="IPR036890">
    <property type="entry name" value="HATPase_C_sf"/>
</dbReference>
<evidence type="ECO:0000256" key="9">
    <source>
        <dbReference type="ARBA" id="ARBA00022840"/>
    </source>
</evidence>
<feature type="transmembrane region" description="Helical" evidence="13">
    <location>
        <begin position="63"/>
        <end position="80"/>
    </location>
</feature>
<evidence type="ECO:0000256" key="6">
    <source>
        <dbReference type="ARBA" id="ARBA00022692"/>
    </source>
</evidence>
<dbReference type="GO" id="GO:0005524">
    <property type="term" value="F:ATP binding"/>
    <property type="evidence" value="ECO:0007669"/>
    <property type="project" value="UniProtKB-KW"/>
</dbReference>
<feature type="domain" description="Histidine kinase" evidence="14">
    <location>
        <begin position="279"/>
        <end position="491"/>
    </location>
</feature>
<dbReference type="Gene3D" id="1.20.120.620">
    <property type="entry name" value="Backbone structure of the membrane domain of e. Coli histidine kinase receptor kdpd"/>
    <property type="match status" value="1"/>
</dbReference>
<dbReference type="GO" id="GO:0005886">
    <property type="term" value="C:plasma membrane"/>
    <property type="evidence" value="ECO:0007669"/>
    <property type="project" value="TreeGrafter"/>
</dbReference>
<dbReference type="eggNOG" id="COG2205">
    <property type="taxonomic scope" value="Bacteria"/>
</dbReference>
<evidence type="ECO:0000256" key="4">
    <source>
        <dbReference type="ARBA" id="ARBA00022553"/>
    </source>
</evidence>
<dbReference type="HOGENOM" id="CLU_000445_89_5_4"/>
<dbReference type="PRINTS" id="PR00344">
    <property type="entry name" value="BCTRLSENSOR"/>
</dbReference>
<dbReference type="PROSITE" id="PS50109">
    <property type="entry name" value="HIS_KIN"/>
    <property type="match status" value="1"/>
</dbReference>
<comment type="subcellular location">
    <subcellularLocation>
        <location evidence="2">Membrane</location>
        <topology evidence="2">Multi-pass membrane protein</topology>
    </subcellularLocation>
</comment>
<keyword evidence="4" id="KW-0597">Phosphoprotein</keyword>
<comment type="catalytic activity">
    <reaction evidence="1">
        <text>ATP + protein L-histidine = ADP + protein N-phospho-L-histidine.</text>
        <dbReference type="EC" id="2.7.13.3"/>
    </reaction>
</comment>
<protein>
    <recommendedName>
        <fullName evidence="3">histidine kinase</fullName>
        <ecNumber evidence="3">2.7.13.3</ecNumber>
    </recommendedName>
</protein>
<evidence type="ECO:0000313" key="15">
    <source>
        <dbReference type="EMBL" id="ABD70258.1"/>
    </source>
</evidence>
<dbReference type="AlphaFoldDB" id="Q21VE5"/>
<dbReference type="PANTHER" id="PTHR45569">
    <property type="entry name" value="SENSOR PROTEIN KDPD"/>
    <property type="match status" value="1"/>
</dbReference>
<evidence type="ECO:0000256" key="7">
    <source>
        <dbReference type="ARBA" id="ARBA00022741"/>
    </source>
</evidence>
<accession>Q21VE5</accession>
<dbReference type="Gene3D" id="1.10.287.130">
    <property type="match status" value="1"/>
</dbReference>
<keyword evidence="8 15" id="KW-0418">Kinase</keyword>
<dbReference type="SUPFAM" id="SSF47384">
    <property type="entry name" value="Homodimeric domain of signal transducing histidine kinase"/>
    <property type="match status" value="1"/>
</dbReference>
<dbReference type="InterPro" id="IPR038318">
    <property type="entry name" value="KdpD_sf"/>
</dbReference>
<dbReference type="EMBL" id="CP000267">
    <property type="protein sequence ID" value="ABD70258.1"/>
    <property type="molecule type" value="Genomic_DNA"/>
</dbReference>
<dbReference type="PANTHER" id="PTHR45569:SF1">
    <property type="entry name" value="SENSOR PROTEIN KDPD"/>
    <property type="match status" value="1"/>
</dbReference>
<dbReference type="EC" id="2.7.13.3" evidence="3"/>
<dbReference type="KEGG" id="rfr:Rfer_2541"/>
<evidence type="ECO:0000256" key="12">
    <source>
        <dbReference type="ARBA" id="ARBA00023136"/>
    </source>
</evidence>
<proteinExistence type="predicted"/>
<keyword evidence="7" id="KW-0547">Nucleotide-binding</keyword>
<dbReference type="Gene3D" id="3.30.565.10">
    <property type="entry name" value="Histidine kinase-like ATPase, C-terminal domain"/>
    <property type="match status" value="1"/>
</dbReference>
<dbReference type="Pfam" id="PF00512">
    <property type="entry name" value="HisKA"/>
    <property type="match status" value="1"/>
</dbReference>
<reference evidence="16" key="1">
    <citation type="submission" date="2006-02" db="EMBL/GenBank/DDBJ databases">
        <title>Complete sequence of chromosome of Rhodoferax ferrireducens DSM 15236.</title>
        <authorList>
            <person name="Copeland A."/>
            <person name="Lucas S."/>
            <person name="Lapidus A."/>
            <person name="Barry K."/>
            <person name="Detter J.C."/>
            <person name="Glavina del Rio T."/>
            <person name="Hammon N."/>
            <person name="Israni S."/>
            <person name="Pitluck S."/>
            <person name="Brettin T."/>
            <person name="Bruce D."/>
            <person name="Han C."/>
            <person name="Tapia R."/>
            <person name="Gilna P."/>
            <person name="Kiss H."/>
            <person name="Schmutz J."/>
            <person name="Larimer F."/>
            <person name="Land M."/>
            <person name="Kyrpides N."/>
            <person name="Ivanova N."/>
            <person name="Richardson P."/>
        </authorList>
    </citation>
    <scope>NUCLEOTIDE SEQUENCE [LARGE SCALE GENOMIC DNA]</scope>
    <source>
        <strain evidence="16">ATCC BAA-621 / DSM 15236 / T118</strain>
    </source>
</reference>
<feature type="transmembrane region" description="Helical" evidence="13">
    <location>
        <begin position="16"/>
        <end position="34"/>
    </location>
</feature>
<gene>
    <name evidence="15" type="ordered locus">Rfer_2541</name>
</gene>
<dbReference type="InterPro" id="IPR029016">
    <property type="entry name" value="GAF-like_dom_sf"/>
</dbReference>
<keyword evidence="11" id="KW-0902">Two-component regulatory system</keyword>
<dbReference type="SUPFAM" id="SSF55874">
    <property type="entry name" value="ATPase domain of HSP90 chaperone/DNA topoisomerase II/histidine kinase"/>
    <property type="match status" value="1"/>
</dbReference>
<dbReference type="InterPro" id="IPR003594">
    <property type="entry name" value="HATPase_dom"/>
</dbReference>
<dbReference type="SMART" id="SM00387">
    <property type="entry name" value="HATPase_c"/>
    <property type="match status" value="1"/>
</dbReference>
<evidence type="ECO:0000313" key="16">
    <source>
        <dbReference type="Proteomes" id="UP000008332"/>
    </source>
</evidence>
<dbReference type="OrthoDB" id="9806130at2"/>
<dbReference type="InterPro" id="IPR005467">
    <property type="entry name" value="His_kinase_dom"/>
</dbReference>
<evidence type="ECO:0000256" key="1">
    <source>
        <dbReference type="ARBA" id="ARBA00000085"/>
    </source>
</evidence>
<sequence>MNSPELSASNRPPARGWVIVVLLLTAATACSFLLDRYVSLTSQAMIYVLAVVIASYKLDWIESAVCAVAAVTALNFFFVPPRWTFEVENQEHFIALGTMLVLALVISHLAKGVRRETELAHLNERRARQLQALATNLSNVNSPADIEALGHKALDAAFAGPCSLALTRDGRELDFAADLDPAVRDGMRCCVKEEAVLGPGTGRWPGLLAWYLPLGERGHVTGAACVRPALAADEAGREHAQALCALLAQALWRLRVTASMLAAQSEAQRQQLQSTFLAAISHDLRTPLAAIVGAASSLQTQRDKLSEPEQDRLLGSIVSEASYLSTVTENTLQLVQLTGAAQALKRDWESMEEIVGAVLARVRQRDSQRRIKSNVPENLPLVKADPVLLAQLISNLLDNALQYSDGAIDLSVSVEAQELLVSVKDRGPGIPEAEQKVIFEAYTRGDQSGQRGAGLGLALCRAIALAHGGRLTLRPRRGGGSNFVLALPLDAQQPGQELNQELP</sequence>
<evidence type="ECO:0000256" key="11">
    <source>
        <dbReference type="ARBA" id="ARBA00023012"/>
    </source>
</evidence>
<keyword evidence="6 13" id="KW-0812">Transmembrane</keyword>
<evidence type="ECO:0000256" key="13">
    <source>
        <dbReference type="SAM" id="Phobius"/>
    </source>
</evidence>
<dbReference type="InterPro" id="IPR025201">
    <property type="entry name" value="KdpD_TM"/>
</dbReference>
<evidence type="ECO:0000256" key="10">
    <source>
        <dbReference type="ARBA" id="ARBA00022989"/>
    </source>
</evidence>
<keyword evidence="9" id="KW-0067">ATP-binding</keyword>
<name>Q21VE5_ALBFT</name>
<dbReference type="STRING" id="338969.Rfer_2541"/>
<dbReference type="Pfam" id="PF13493">
    <property type="entry name" value="DUF4118"/>
    <property type="match status" value="1"/>
</dbReference>
<keyword evidence="16" id="KW-1185">Reference proteome</keyword>
<feature type="transmembrane region" description="Helical" evidence="13">
    <location>
        <begin position="92"/>
        <end position="110"/>
    </location>
</feature>
<organism evidence="15 16">
    <name type="scientific">Albidiferax ferrireducens (strain ATCC BAA-621 / DSM 15236 / T118)</name>
    <name type="common">Rhodoferax ferrireducens</name>
    <dbReference type="NCBI Taxonomy" id="338969"/>
    <lineage>
        <taxon>Bacteria</taxon>
        <taxon>Pseudomonadati</taxon>
        <taxon>Pseudomonadota</taxon>
        <taxon>Betaproteobacteria</taxon>
        <taxon>Burkholderiales</taxon>
        <taxon>Comamonadaceae</taxon>
        <taxon>Rhodoferax</taxon>
    </lineage>
</organism>
<keyword evidence="5" id="KW-0808">Transferase</keyword>
<evidence type="ECO:0000256" key="2">
    <source>
        <dbReference type="ARBA" id="ARBA00004141"/>
    </source>
</evidence>
<dbReference type="CDD" id="cd00075">
    <property type="entry name" value="HATPase"/>
    <property type="match status" value="1"/>
</dbReference>